<dbReference type="PANTHER" id="PTHR24164:SF4">
    <property type="entry name" value="RELA-ASSOCIATED INHIBITOR"/>
    <property type="match status" value="1"/>
</dbReference>
<dbReference type="InterPro" id="IPR003812">
    <property type="entry name" value="Fido"/>
</dbReference>
<dbReference type="EMBL" id="UGOB01000001">
    <property type="protein sequence ID" value="STX42307.1"/>
    <property type="molecule type" value="Genomic_DNA"/>
</dbReference>
<dbReference type="RefSeq" id="WP_058499763.1">
    <property type="nucleotide sequence ID" value="NZ_CAAAHW010000002.1"/>
</dbReference>
<dbReference type="Pfam" id="PF13857">
    <property type="entry name" value="Ank_5"/>
    <property type="match status" value="1"/>
</dbReference>
<evidence type="ECO:0000313" key="4">
    <source>
        <dbReference type="EMBL" id="STX42307.1"/>
    </source>
</evidence>
<dbReference type="STRING" id="45066.Lgra_2656"/>
<dbReference type="AlphaFoldDB" id="A0A378J5V9"/>
<accession>A0A378J5V9</accession>
<evidence type="ECO:0000313" key="5">
    <source>
        <dbReference type="Proteomes" id="UP000054691"/>
    </source>
</evidence>
<dbReference type="Proteomes" id="UP000254476">
    <property type="component" value="Unassembled WGS sequence"/>
</dbReference>
<dbReference type="PANTHER" id="PTHR24164">
    <property type="entry name" value="RELA-ASSOCIATED INHIBITOR"/>
    <property type="match status" value="1"/>
</dbReference>
<proteinExistence type="predicted"/>
<keyword evidence="5" id="KW-1185">Reference proteome</keyword>
<dbReference type="SMART" id="SM00248">
    <property type="entry name" value="ANK"/>
    <property type="match status" value="5"/>
</dbReference>
<evidence type="ECO:0000256" key="1">
    <source>
        <dbReference type="PROSITE-ProRule" id="PRU00023"/>
    </source>
</evidence>
<evidence type="ECO:0000313" key="3">
    <source>
        <dbReference type="EMBL" id="KTD05879.1"/>
    </source>
</evidence>
<dbReference type="SUPFAM" id="SSF140860">
    <property type="entry name" value="Pseudo ankyrin repeat-like"/>
    <property type="match status" value="1"/>
</dbReference>
<organism evidence="4 6">
    <name type="scientific">Legionella gratiana</name>
    <dbReference type="NCBI Taxonomy" id="45066"/>
    <lineage>
        <taxon>Bacteria</taxon>
        <taxon>Pseudomonadati</taxon>
        <taxon>Pseudomonadota</taxon>
        <taxon>Gammaproteobacteria</taxon>
        <taxon>Legionellales</taxon>
        <taxon>Legionellaceae</taxon>
        <taxon>Legionella</taxon>
    </lineage>
</organism>
<dbReference type="InterPro" id="IPR036770">
    <property type="entry name" value="Ankyrin_rpt-contain_sf"/>
</dbReference>
<dbReference type="PROSITE" id="PS50088">
    <property type="entry name" value="ANK_REPEAT"/>
    <property type="match status" value="2"/>
</dbReference>
<keyword evidence="1" id="KW-0040">ANK repeat</keyword>
<gene>
    <name evidence="3" type="ORF">Lgra_2656</name>
    <name evidence="4" type="ORF">NCTC12388_00610</name>
</gene>
<feature type="repeat" description="ANK" evidence="1">
    <location>
        <begin position="428"/>
        <end position="461"/>
    </location>
</feature>
<dbReference type="SUPFAM" id="SSF48403">
    <property type="entry name" value="Ankyrin repeat"/>
    <property type="match status" value="1"/>
</dbReference>
<name>A0A378J5V9_9GAMM</name>
<dbReference type="Gene3D" id="1.25.40.20">
    <property type="entry name" value="Ankyrin repeat-containing domain"/>
    <property type="match status" value="1"/>
</dbReference>
<evidence type="ECO:0000313" key="6">
    <source>
        <dbReference type="Proteomes" id="UP000254476"/>
    </source>
</evidence>
<dbReference type="SUPFAM" id="SSF140931">
    <property type="entry name" value="Fic-like"/>
    <property type="match status" value="1"/>
</dbReference>
<dbReference type="PROSITE" id="PS51459">
    <property type="entry name" value="FIDO"/>
    <property type="match status" value="1"/>
</dbReference>
<dbReference type="OrthoDB" id="6196979at2"/>
<dbReference type="InterPro" id="IPR036597">
    <property type="entry name" value="Fido-like_dom_sf"/>
</dbReference>
<sequence length="848" mass="97613">MKTKIENEFQGIQLIRNLIQKMPYESYRLAIDGIKQSEGCVDQWELREPGSLTGVLNGFDFVIKTLSEYTGPSFVPNSQFLKNLHLVCTKHVQKLNKGSLPGQFRDGEARYGLGDDNSTNNGMSDIKNHPRSNAYFNINQNSVDHRGFGWNLKNQDTIDTEIEKQVTIIFGEYEKAIQLSQNDDDKIEAITRCIQELEWLHPFGDANCRTICVLLLNTLLLSQNLNPVILNDPNRFDGYATKELIDEIKKGQDNFLLLLQKQNKFSFNSRRIFTDGPSAQINDVTDFDKLPDCIKYSTLYLNHTGNEYLLGIASSMQKTLELNEQNKKYLDDILSICIKYKNKELLEYFLDNNFIDINRRDKNNDTLLHIALKNNSVDIAKLLLEKNINISPINNQGLSVLNLAVNNNYMLKMLMDFDPSVLSKQDNNGQTLLHLAIYTRNTELVSFLINKAKVDLNIKNNSNESPLIFAIKSIHSEYGYEKSKQIIQSISQAMNNEINFEELLTVLFNNEELFLNHQLTLINLIFGEGQAIDLASKINNPSLKTQFFSLLINRDIENKEFKDFQYFSFLNLESIFNSSEEYKEMIDGLILYAISCPNPDNLKLLLEKHYIDKSTELSNGSSIFDFALKKGALASINLLIDNENASHLEDEDAFIDFLTSKHAASPIEIIEFLKKNEQWKELIRNNRKILPTLAYYSIEKQVFKFIVDSGAVYKQKDLAWELQDNPNSKYTTIYIDFLCDKQKKVMNETSGAINNIQNVSLLFDSLSKRFDQLKNKPKGDDKLELQIVKTCLCYLMGGISEKKFSKIIKEINNDEKNYSWLFKVKQLTLSSLKEFQQLEDNQKLDLKF</sequence>
<reference evidence="3 5" key="1">
    <citation type="submission" date="2015-11" db="EMBL/GenBank/DDBJ databases">
        <title>Genomic analysis of 38 Legionella species identifies large and diverse effector repertoires.</title>
        <authorList>
            <person name="Burstein D."/>
            <person name="Amaro F."/>
            <person name="Zusman T."/>
            <person name="Lifshitz Z."/>
            <person name="Cohen O."/>
            <person name="Gilbert J.A."/>
            <person name="Pupko T."/>
            <person name="Shuman H.A."/>
            <person name="Segal G."/>
        </authorList>
    </citation>
    <scope>NUCLEOTIDE SEQUENCE [LARGE SCALE GENOMIC DNA]</scope>
    <source>
        <strain evidence="3 5">Lyon 8420412</strain>
    </source>
</reference>
<dbReference type="InterPro" id="IPR002110">
    <property type="entry name" value="Ankyrin_rpt"/>
</dbReference>
<protein>
    <submittedName>
        <fullName evidence="4">Ankyrin repeat-containing protein</fullName>
    </submittedName>
</protein>
<dbReference type="InterPro" id="IPR028320">
    <property type="entry name" value="iASPP"/>
</dbReference>
<dbReference type="Gene3D" id="1.10.3290.10">
    <property type="entry name" value="Fido-like domain"/>
    <property type="match status" value="1"/>
</dbReference>
<dbReference type="EMBL" id="LNYE01000029">
    <property type="protein sequence ID" value="KTD05879.1"/>
    <property type="molecule type" value="Genomic_DNA"/>
</dbReference>
<dbReference type="Pfam" id="PF12796">
    <property type="entry name" value="Ank_2"/>
    <property type="match status" value="1"/>
</dbReference>
<feature type="domain" description="Fido" evidence="2">
    <location>
        <begin position="76"/>
        <end position="261"/>
    </location>
</feature>
<feature type="repeat" description="ANK" evidence="1">
    <location>
        <begin position="363"/>
        <end position="395"/>
    </location>
</feature>
<dbReference type="PROSITE" id="PS50297">
    <property type="entry name" value="ANK_REP_REGION"/>
    <property type="match status" value="2"/>
</dbReference>
<dbReference type="GO" id="GO:0006357">
    <property type="term" value="P:regulation of transcription by RNA polymerase II"/>
    <property type="evidence" value="ECO:0007669"/>
    <property type="project" value="TreeGrafter"/>
</dbReference>
<evidence type="ECO:0000259" key="2">
    <source>
        <dbReference type="PROSITE" id="PS51459"/>
    </source>
</evidence>
<reference evidence="4 6" key="2">
    <citation type="submission" date="2018-06" db="EMBL/GenBank/DDBJ databases">
        <authorList>
            <consortium name="Pathogen Informatics"/>
            <person name="Doyle S."/>
        </authorList>
    </citation>
    <scope>NUCLEOTIDE SEQUENCE [LARGE SCALE GENOMIC DNA]</scope>
    <source>
        <strain evidence="4 6">NCTC12388</strain>
    </source>
</reference>
<dbReference type="Proteomes" id="UP000054691">
    <property type="component" value="Unassembled WGS sequence"/>
</dbReference>